<proteinExistence type="predicted"/>
<evidence type="ECO:0000259" key="2">
    <source>
        <dbReference type="Pfam" id="PF13472"/>
    </source>
</evidence>
<dbReference type="SUPFAM" id="SSF52266">
    <property type="entry name" value="SGNH hydrolase"/>
    <property type="match status" value="1"/>
</dbReference>
<dbReference type="InterPro" id="IPR013830">
    <property type="entry name" value="SGNH_hydro"/>
</dbReference>
<dbReference type="EMBL" id="BJUV01000004">
    <property type="protein sequence ID" value="GEK82376.1"/>
    <property type="molecule type" value="Genomic_DNA"/>
</dbReference>
<name>A0A7W3JGX8_9MICO</name>
<dbReference type="Gene3D" id="3.40.50.1110">
    <property type="entry name" value="SGNH hydrolase"/>
    <property type="match status" value="1"/>
</dbReference>
<comment type="caution">
    <text evidence="4">The sequence shown here is derived from an EMBL/GenBank/DDBJ whole genome shotgun (WGS) entry which is preliminary data.</text>
</comment>
<feature type="domain" description="SGNH hydrolase-type esterase" evidence="2">
    <location>
        <begin position="67"/>
        <end position="213"/>
    </location>
</feature>
<reference evidence="3 5" key="1">
    <citation type="submission" date="2019-07" db="EMBL/GenBank/DDBJ databases">
        <title>Whole genome shotgun sequence of Frigoribacterium faeni NBRC 103066.</title>
        <authorList>
            <person name="Hosoyama A."/>
            <person name="Uohara A."/>
            <person name="Ohji S."/>
            <person name="Ichikawa N."/>
        </authorList>
    </citation>
    <scope>NUCLEOTIDE SEQUENCE [LARGE SCALE GENOMIC DNA]</scope>
    <source>
        <strain evidence="3 5">NBRC 103066</strain>
    </source>
</reference>
<keyword evidence="5" id="KW-1185">Reference proteome</keyword>
<reference evidence="4 6" key="2">
    <citation type="submission" date="2020-07" db="EMBL/GenBank/DDBJ databases">
        <title>Sequencing the genomes of 1000 actinobacteria strains.</title>
        <authorList>
            <person name="Klenk H.-P."/>
        </authorList>
    </citation>
    <scope>NUCLEOTIDE SEQUENCE [LARGE SCALE GENOMIC DNA]</scope>
    <source>
        <strain evidence="4 6">DSM 10309</strain>
    </source>
</reference>
<dbReference type="Pfam" id="PF13472">
    <property type="entry name" value="Lipase_GDSL_2"/>
    <property type="match status" value="1"/>
</dbReference>
<dbReference type="InterPro" id="IPR036514">
    <property type="entry name" value="SGNH_hydro_sf"/>
</dbReference>
<evidence type="ECO:0000313" key="3">
    <source>
        <dbReference type="EMBL" id="GEK82376.1"/>
    </source>
</evidence>
<feature type="region of interest" description="Disordered" evidence="1">
    <location>
        <begin position="42"/>
        <end position="64"/>
    </location>
</feature>
<dbReference type="Proteomes" id="UP000522688">
    <property type="component" value="Unassembled WGS sequence"/>
</dbReference>
<accession>A0A7W3JGX8</accession>
<dbReference type="OrthoDB" id="5122168at2"/>
<evidence type="ECO:0000313" key="4">
    <source>
        <dbReference type="EMBL" id="MBA8812611.1"/>
    </source>
</evidence>
<dbReference type="Proteomes" id="UP000321154">
    <property type="component" value="Unassembled WGS sequence"/>
</dbReference>
<dbReference type="EMBL" id="JACGWW010000001">
    <property type="protein sequence ID" value="MBA8812611.1"/>
    <property type="molecule type" value="Genomic_DNA"/>
</dbReference>
<protein>
    <recommendedName>
        <fullName evidence="2">SGNH hydrolase-type esterase domain-containing protein</fullName>
    </recommendedName>
</protein>
<dbReference type="RefSeq" id="WP_146853009.1">
    <property type="nucleotide sequence ID" value="NZ_BAAAHR010000002.1"/>
</dbReference>
<organism evidence="4 6">
    <name type="scientific">Frigoribacterium faeni</name>
    <dbReference type="NCBI Taxonomy" id="145483"/>
    <lineage>
        <taxon>Bacteria</taxon>
        <taxon>Bacillati</taxon>
        <taxon>Actinomycetota</taxon>
        <taxon>Actinomycetes</taxon>
        <taxon>Micrococcales</taxon>
        <taxon>Microbacteriaceae</taxon>
        <taxon>Frigoribacterium</taxon>
    </lineage>
</organism>
<evidence type="ECO:0000313" key="6">
    <source>
        <dbReference type="Proteomes" id="UP000522688"/>
    </source>
</evidence>
<dbReference type="AlphaFoldDB" id="A0A7W3JGX8"/>
<evidence type="ECO:0000313" key="5">
    <source>
        <dbReference type="Proteomes" id="UP000321154"/>
    </source>
</evidence>
<gene>
    <name evidence="4" type="ORF">FB463_000835</name>
    <name evidence="3" type="ORF">FFA01_06850</name>
</gene>
<feature type="compositionally biased region" description="Low complexity" evidence="1">
    <location>
        <begin position="50"/>
        <end position="61"/>
    </location>
</feature>
<evidence type="ECO:0000256" key="1">
    <source>
        <dbReference type="SAM" id="MobiDB-lite"/>
    </source>
</evidence>
<sequence>MASGHRPRPKRSRGSGAIPYIGLAVLAVAAVALTGVALSSARPSGGGTSGAAPSASESPSPVTVSILGDSHAAAADGWWRQTVGAGTVDGVREGAFEAYEGATASALTEHLDAATADGGLVVVQAGTYDLEAGRTAGETATDVAALWQGVLDRGATPVAALLPPSGDRGEETDDVNRRLRDGAADRGIDVLDLTTAVQGGEGDWKSGLTDDGVLANATAAARMAQAADEQLGALAGR</sequence>